<dbReference type="EMBL" id="JH668326">
    <property type="protein sequence ID" value="KAG6445867.1"/>
    <property type="molecule type" value="Genomic_DNA"/>
</dbReference>
<dbReference type="GO" id="GO:0006869">
    <property type="term" value="P:lipid transport"/>
    <property type="evidence" value="ECO:0007669"/>
    <property type="project" value="UniProtKB-KW"/>
</dbReference>
<dbReference type="Proteomes" id="UP000791440">
    <property type="component" value="Unassembled WGS sequence"/>
</dbReference>
<evidence type="ECO:0000259" key="11">
    <source>
        <dbReference type="PROSITE" id="PS51847"/>
    </source>
</evidence>
<feature type="region of interest" description="Disordered" evidence="9">
    <location>
        <begin position="230"/>
        <end position="267"/>
    </location>
</feature>
<keyword evidence="3 10" id="KW-0812">Transmembrane</keyword>
<evidence type="ECO:0000256" key="3">
    <source>
        <dbReference type="ARBA" id="ARBA00022692"/>
    </source>
</evidence>
<feature type="compositionally biased region" description="Basic and acidic residues" evidence="9">
    <location>
        <begin position="257"/>
        <end position="266"/>
    </location>
</feature>
<keyword evidence="13" id="KW-1185">Reference proteome</keyword>
<dbReference type="AlphaFoldDB" id="A0A922CGZ3"/>
<feature type="region of interest" description="Disordered" evidence="9">
    <location>
        <begin position="49"/>
        <end position="123"/>
    </location>
</feature>
<keyword evidence="5 10" id="KW-1133">Transmembrane helix</keyword>
<feature type="compositionally biased region" description="Basic and acidic residues" evidence="9">
    <location>
        <begin position="81"/>
        <end position="109"/>
    </location>
</feature>
<feature type="compositionally biased region" description="Basic residues" evidence="9">
    <location>
        <begin position="593"/>
        <end position="602"/>
    </location>
</feature>
<evidence type="ECO:0000256" key="9">
    <source>
        <dbReference type="SAM" id="MobiDB-lite"/>
    </source>
</evidence>
<gene>
    <name evidence="12" type="ORF">O3G_MSEX004134</name>
</gene>
<keyword evidence="7" id="KW-0446">Lipid-binding</keyword>
<organism evidence="12 13">
    <name type="scientific">Manduca sexta</name>
    <name type="common">Tobacco hawkmoth</name>
    <name type="synonym">Tobacco hornworm</name>
    <dbReference type="NCBI Taxonomy" id="7130"/>
    <lineage>
        <taxon>Eukaryota</taxon>
        <taxon>Metazoa</taxon>
        <taxon>Ecdysozoa</taxon>
        <taxon>Arthropoda</taxon>
        <taxon>Hexapoda</taxon>
        <taxon>Insecta</taxon>
        <taxon>Pterygota</taxon>
        <taxon>Neoptera</taxon>
        <taxon>Endopterygota</taxon>
        <taxon>Lepidoptera</taxon>
        <taxon>Glossata</taxon>
        <taxon>Ditrysia</taxon>
        <taxon>Bombycoidea</taxon>
        <taxon>Sphingidae</taxon>
        <taxon>Sphinginae</taxon>
        <taxon>Sphingini</taxon>
        <taxon>Manduca</taxon>
    </lineage>
</organism>
<feature type="compositionally biased region" description="Basic and acidic residues" evidence="9">
    <location>
        <begin position="577"/>
        <end position="592"/>
    </location>
</feature>
<feature type="compositionally biased region" description="Basic and acidic residues" evidence="9">
    <location>
        <begin position="533"/>
        <end position="556"/>
    </location>
</feature>
<evidence type="ECO:0000256" key="4">
    <source>
        <dbReference type="ARBA" id="ARBA00022824"/>
    </source>
</evidence>
<keyword evidence="2" id="KW-0813">Transport</keyword>
<protein>
    <recommendedName>
        <fullName evidence="11">SMP-LTD domain-containing protein</fullName>
    </recommendedName>
</protein>
<sequence>MFKIYDEKCLQINFASYAAGYPGKSPNTSLSFRYNANNEELEELYHVCEDDPPTPQAEPAPSQSENASPKRGEKTSSIIDKYFKSMRTEKPIEKLDEVKPPDAKPEESKTPVPKEVSSSPMKDYLNRLSKKSTSDVAQEVKEGSNETWKIFHDFKFKIAQAVEDMKTRSVEETKDKSVPRENSISDSEENSAVKDIDRQSVGDTDNQVSSLDSSIQNLSDLTQPLTAKAAERDLNLPVDKNCSESSDDTHKNLGHSDSSDVTKDLPNDSMMEVESGVEALEDNMDGFGDITNLDTDCQNIRPTESNPVQPPPTPTNFGLPPSKTNLQKLKDDNPKSYFFNFSMYFLTFLLFLNYILFPNSNIWNGFLLGIWFFCFASNLKHWLLDNYFSDWEPQKGSFFQLKRSSTMPAAYTIPSVKEHRPLKKYEGWINHYRYPDYDPYTYHINKTTTAFMKLEGCNLRISYTRTKIAKRALWDEKIDDKVTFYQHRLYNLTGARVILLPKGLVRRRQWSKKYPICIILSEKEKIQVLEKENAAAEKRPSEVATEKKKEQQHETESTETNTSPEKKRKFVWRRREKSISHTDGETGKEGLRHRLVKKMHRDKKPDGSSPGAEAEGQVPPEKHLQFEEVFQDPELDLSTKSVTSTKEDIEEELDETELSKIKEFLEEAELETGAEGGAEGEWSVHVKRSRDTQEHLYLFTRTGRDKHEWYRRIVTAVAEANAASAESSTADDNSPTDAAESKDGIEMAVYKMAAEKDTVAFAKASNKTIDSMSEGVTISSLAPPVLPESESYEKNFWPYLFKIIQSHEISFKQTSEAAVMCQIEPSPRGRAKNKKKTKRDSKTPSPDCQCRTLPAEVSWVNTMLARVVYDVMRDPVMIARVQNRIQRKLNTLKLPSFMSPLTVTSLSLRGACPLVQCVRAPALDARGVWLDAELRYDGGAYIALLTQINLMKLKEKNVTLEDQLLSANDNVVENDTNTLPTGGLFSEKQLRKRKPAIYDSEIEDSAESSSDDESPPVQPVDSADNLPLSDTASTTTEGGSSKKKFLRMVDKIATNKYFQQVTDYKYVKRAMEGLSNTDIKLHLEIQGLEGVLALNLPPPPHDRLWIGFRTNPTLVLKARPAVGARTLRFAHISNWIEQKLSKEFEKVLVLPNMEDIILDVMTPTPVEFE</sequence>
<evidence type="ECO:0000313" key="12">
    <source>
        <dbReference type="EMBL" id="KAG6445867.1"/>
    </source>
</evidence>
<keyword evidence="4" id="KW-0256">Endoplasmic reticulum</keyword>
<evidence type="ECO:0000256" key="1">
    <source>
        <dbReference type="ARBA" id="ARBA00004586"/>
    </source>
</evidence>
<feature type="region of interest" description="Disordered" evidence="9">
    <location>
        <begin position="533"/>
        <end position="660"/>
    </location>
</feature>
<feature type="compositionally biased region" description="Polar residues" evidence="9">
    <location>
        <begin position="295"/>
        <end position="307"/>
    </location>
</feature>
<reference evidence="12" key="1">
    <citation type="journal article" date="2016" name="Insect Biochem. Mol. Biol.">
        <title>Multifaceted biological insights from a draft genome sequence of the tobacco hornworm moth, Manduca sexta.</title>
        <authorList>
            <person name="Kanost M.R."/>
            <person name="Arrese E.L."/>
            <person name="Cao X."/>
            <person name="Chen Y.R."/>
            <person name="Chellapilla S."/>
            <person name="Goldsmith M.R."/>
            <person name="Grosse-Wilde E."/>
            <person name="Heckel D.G."/>
            <person name="Herndon N."/>
            <person name="Jiang H."/>
            <person name="Papanicolaou A."/>
            <person name="Qu J."/>
            <person name="Soulages J.L."/>
            <person name="Vogel H."/>
            <person name="Walters J."/>
            <person name="Waterhouse R.M."/>
            <person name="Ahn S.J."/>
            <person name="Almeida F.C."/>
            <person name="An C."/>
            <person name="Aqrawi P."/>
            <person name="Bretschneider A."/>
            <person name="Bryant W.B."/>
            <person name="Bucks S."/>
            <person name="Chao H."/>
            <person name="Chevignon G."/>
            <person name="Christen J.M."/>
            <person name="Clarke D.F."/>
            <person name="Dittmer N.T."/>
            <person name="Ferguson L.C.F."/>
            <person name="Garavelou S."/>
            <person name="Gordon K.H.J."/>
            <person name="Gunaratna R.T."/>
            <person name="Han Y."/>
            <person name="Hauser F."/>
            <person name="He Y."/>
            <person name="Heidel-Fischer H."/>
            <person name="Hirsh A."/>
            <person name="Hu Y."/>
            <person name="Jiang H."/>
            <person name="Kalra D."/>
            <person name="Klinner C."/>
            <person name="Konig C."/>
            <person name="Kovar C."/>
            <person name="Kroll A.R."/>
            <person name="Kuwar S.S."/>
            <person name="Lee S.L."/>
            <person name="Lehman R."/>
            <person name="Li K."/>
            <person name="Li Z."/>
            <person name="Liang H."/>
            <person name="Lovelace S."/>
            <person name="Lu Z."/>
            <person name="Mansfield J.H."/>
            <person name="McCulloch K.J."/>
            <person name="Mathew T."/>
            <person name="Morton B."/>
            <person name="Muzny D.M."/>
            <person name="Neunemann D."/>
            <person name="Ongeri F."/>
            <person name="Pauchet Y."/>
            <person name="Pu L.L."/>
            <person name="Pyrousis I."/>
            <person name="Rao X.J."/>
            <person name="Redding A."/>
            <person name="Roesel C."/>
            <person name="Sanchez-Gracia A."/>
            <person name="Schaack S."/>
            <person name="Shukla A."/>
            <person name="Tetreau G."/>
            <person name="Wang Y."/>
            <person name="Xiong G.H."/>
            <person name="Traut W."/>
            <person name="Walsh T.K."/>
            <person name="Worley K.C."/>
            <person name="Wu D."/>
            <person name="Wu W."/>
            <person name="Wu Y.Q."/>
            <person name="Zhang X."/>
            <person name="Zou Z."/>
            <person name="Zucker H."/>
            <person name="Briscoe A.D."/>
            <person name="Burmester T."/>
            <person name="Clem R.J."/>
            <person name="Feyereisen R."/>
            <person name="Grimmelikhuijzen C.J.P."/>
            <person name="Hamodrakas S.J."/>
            <person name="Hansson B.S."/>
            <person name="Huguet E."/>
            <person name="Jermiin L.S."/>
            <person name="Lan Q."/>
            <person name="Lehman H.K."/>
            <person name="Lorenzen M."/>
            <person name="Merzendorfer H."/>
            <person name="Michalopoulos I."/>
            <person name="Morton D.B."/>
            <person name="Muthukrishnan S."/>
            <person name="Oakeshott J.G."/>
            <person name="Palmer W."/>
            <person name="Park Y."/>
            <person name="Passarelli A.L."/>
            <person name="Rozas J."/>
            <person name="Schwartz L.M."/>
            <person name="Smith W."/>
            <person name="Southgate A."/>
            <person name="Vilcinskas A."/>
            <person name="Vogt R."/>
            <person name="Wang P."/>
            <person name="Werren J."/>
            <person name="Yu X.Q."/>
            <person name="Zhou J.J."/>
            <person name="Brown S.J."/>
            <person name="Scherer S.E."/>
            <person name="Richards S."/>
            <person name="Blissard G.W."/>
        </authorList>
    </citation>
    <scope>NUCLEOTIDE SEQUENCE</scope>
</reference>
<feature type="region of interest" description="Disordered" evidence="9">
    <location>
        <begin position="165"/>
        <end position="215"/>
    </location>
</feature>
<comment type="subcellular location">
    <subcellularLocation>
        <location evidence="1">Endoplasmic reticulum membrane</location>
    </subcellularLocation>
</comment>
<evidence type="ECO:0000256" key="7">
    <source>
        <dbReference type="ARBA" id="ARBA00023121"/>
    </source>
</evidence>
<feature type="compositionally biased region" description="Basic and acidic residues" evidence="9">
    <location>
        <begin position="191"/>
        <end position="200"/>
    </location>
</feature>
<reference evidence="12" key="2">
    <citation type="submission" date="2020-12" db="EMBL/GenBank/DDBJ databases">
        <authorList>
            <person name="Kanost M."/>
        </authorList>
    </citation>
    <scope>NUCLEOTIDE SEQUENCE</scope>
</reference>
<feature type="region of interest" description="Disordered" evidence="9">
    <location>
        <begin position="822"/>
        <end position="848"/>
    </location>
</feature>
<accession>A0A922CGZ3</accession>
<feature type="compositionally biased region" description="Basic residues" evidence="9">
    <location>
        <begin position="829"/>
        <end position="839"/>
    </location>
</feature>
<evidence type="ECO:0000313" key="13">
    <source>
        <dbReference type="Proteomes" id="UP000791440"/>
    </source>
</evidence>
<feature type="region of interest" description="Disordered" evidence="9">
    <location>
        <begin position="295"/>
        <end position="322"/>
    </location>
</feature>
<feature type="compositionally biased region" description="Polar residues" evidence="9">
    <location>
        <begin position="201"/>
        <end position="215"/>
    </location>
</feature>
<dbReference type="PROSITE" id="PS51847">
    <property type="entry name" value="SMP"/>
    <property type="match status" value="1"/>
</dbReference>
<evidence type="ECO:0000256" key="2">
    <source>
        <dbReference type="ARBA" id="ARBA00022448"/>
    </source>
</evidence>
<feature type="compositionally biased region" description="Acidic residues" evidence="9">
    <location>
        <begin position="1001"/>
        <end position="1014"/>
    </location>
</feature>
<evidence type="ECO:0000256" key="6">
    <source>
        <dbReference type="ARBA" id="ARBA00023055"/>
    </source>
</evidence>
<feature type="transmembrane region" description="Helical" evidence="10">
    <location>
        <begin position="362"/>
        <end position="379"/>
    </location>
</feature>
<comment type="caution">
    <text evidence="12">The sequence shown here is derived from an EMBL/GenBank/DDBJ whole genome shotgun (WGS) entry which is preliminary data.</text>
</comment>
<dbReference type="GO" id="GO:0008289">
    <property type="term" value="F:lipid binding"/>
    <property type="evidence" value="ECO:0007669"/>
    <property type="project" value="UniProtKB-KW"/>
</dbReference>
<feature type="compositionally biased region" description="Basic and acidic residues" evidence="9">
    <location>
        <begin position="165"/>
        <end position="179"/>
    </location>
</feature>
<feature type="region of interest" description="Disordered" evidence="9">
    <location>
        <begin position="721"/>
        <end position="742"/>
    </location>
</feature>
<dbReference type="InterPro" id="IPR031468">
    <property type="entry name" value="SMP_LBD"/>
</dbReference>
<feature type="domain" description="SMP-LTD" evidence="11">
    <location>
        <begin position="853"/>
        <end position="1159"/>
    </location>
</feature>
<dbReference type="PANTHER" id="PTHR13466:SF0">
    <property type="entry name" value="SMP-LTD DOMAIN-CONTAINING PROTEIN"/>
    <property type="match status" value="1"/>
</dbReference>
<keyword evidence="6" id="KW-0445">Lipid transport</keyword>
<proteinExistence type="predicted"/>
<dbReference type="PANTHER" id="PTHR13466">
    <property type="entry name" value="TEX2 PROTEIN-RELATED"/>
    <property type="match status" value="1"/>
</dbReference>
<evidence type="ECO:0000256" key="8">
    <source>
        <dbReference type="ARBA" id="ARBA00023136"/>
    </source>
</evidence>
<feature type="compositionally biased region" description="Polar residues" evidence="9">
    <location>
        <begin position="1028"/>
        <end position="1039"/>
    </location>
</feature>
<dbReference type="GO" id="GO:0005789">
    <property type="term" value="C:endoplasmic reticulum membrane"/>
    <property type="evidence" value="ECO:0007669"/>
    <property type="project" value="UniProtKB-SubCell"/>
</dbReference>
<name>A0A922CGZ3_MANSE</name>
<feature type="compositionally biased region" description="Basic residues" evidence="9">
    <location>
        <begin position="566"/>
        <end position="576"/>
    </location>
</feature>
<evidence type="ECO:0000256" key="5">
    <source>
        <dbReference type="ARBA" id="ARBA00022989"/>
    </source>
</evidence>
<feature type="region of interest" description="Disordered" evidence="9">
    <location>
        <begin position="1001"/>
        <end position="1040"/>
    </location>
</feature>
<feature type="transmembrane region" description="Helical" evidence="10">
    <location>
        <begin position="337"/>
        <end position="356"/>
    </location>
</feature>
<keyword evidence="8 10" id="KW-0472">Membrane</keyword>
<evidence type="ECO:0000256" key="10">
    <source>
        <dbReference type="SAM" id="Phobius"/>
    </source>
</evidence>
<feature type="compositionally biased region" description="Low complexity" evidence="9">
    <location>
        <begin position="721"/>
        <end position="733"/>
    </location>
</feature>
<dbReference type="CDD" id="cd21675">
    <property type="entry name" value="SMP_TEX2"/>
    <property type="match status" value="1"/>
</dbReference>